<dbReference type="PANTHER" id="PTHR30154">
    <property type="entry name" value="LEUCINE-RESPONSIVE REGULATORY PROTEIN"/>
    <property type="match status" value="1"/>
</dbReference>
<dbReference type="Pfam" id="PF01037">
    <property type="entry name" value="AsnC_trans_reg"/>
    <property type="match status" value="1"/>
</dbReference>
<dbReference type="InterPro" id="IPR036390">
    <property type="entry name" value="WH_DNA-bd_sf"/>
</dbReference>
<reference evidence="3" key="1">
    <citation type="submission" date="2017-02" db="EMBL/GenBank/DDBJ databases">
        <authorList>
            <person name="Varghese N."/>
            <person name="Submissions S."/>
        </authorList>
    </citation>
    <scope>NUCLEOTIDE SEQUENCE [LARGE SCALE GENOMIC DNA]</scope>
    <source>
        <strain evidence="3">DSM 15739</strain>
    </source>
</reference>
<proteinExistence type="predicted"/>
<gene>
    <name evidence="2" type="ORF">SAMN02746011_01753</name>
</gene>
<dbReference type="GO" id="GO:0043565">
    <property type="term" value="F:sequence-specific DNA binding"/>
    <property type="evidence" value="ECO:0007669"/>
    <property type="project" value="TreeGrafter"/>
</dbReference>
<feature type="domain" description="Transcription regulator AsnC/Lrp ligand binding" evidence="1">
    <location>
        <begin position="67"/>
        <end position="140"/>
    </location>
</feature>
<dbReference type="GO" id="GO:0005829">
    <property type="term" value="C:cytosol"/>
    <property type="evidence" value="ECO:0007669"/>
    <property type="project" value="TreeGrafter"/>
</dbReference>
<name>A0A1T4NHN0_9LACT</name>
<accession>A0A1T4NHN0</accession>
<organism evidence="2 3">
    <name type="scientific">Globicatella sulfidifaciens DSM 15739</name>
    <dbReference type="NCBI Taxonomy" id="1121925"/>
    <lineage>
        <taxon>Bacteria</taxon>
        <taxon>Bacillati</taxon>
        <taxon>Bacillota</taxon>
        <taxon>Bacilli</taxon>
        <taxon>Lactobacillales</taxon>
        <taxon>Aerococcaceae</taxon>
        <taxon>Globicatella</taxon>
    </lineage>
</organism>
<dbReference type="Pfam" id="PF13412">
    <property type="entry name" value="HTH_24"/>
    <property type="match status" value="1"/>
</dbReference>
<dbReference type="InterPro" id="IPR011008">
    <property type="entry name" value="Dimeric_a/b-barrel"/>
</dbReference>
<dbReference type="Gene3D" id="3.30.70.920">
    <property type="match status" value="1"/>
</dbReference>
<dbReference type="PANTHER" id="PTHR30154:SF34">
    <property type="entry name" value="TRANSCRIPTIONAL REGULATOR AZLB"/>
    <property type="match status" value="1"/>
</dbReference>
<protein>
    <submittedName>
        <fullName evidence="2">Transcriptional regulator, AsnC family</fullName>
    </submittedName>
</protein>
<dbReference type="GO" id="GO:0043200">
    <property type="term" value="P:response to amino acid"/>
    <property type="evidence" value="ECO:0007669"/>
    <property type="project" value="TreeGrafter"/>
</dbReference>
<dbReference type="InterPro" id="IPR019887">
    <property type="entry name" value="Tscrpt_reg_AsnC/Lrp_C"/>
</dbReference>
<evidence type="ECO:0000313" key="2">
    <source>
        <dbReference type="EMBL" id="SJZ78576.1"/>
    </source>
</evidence>
<sequence length="161" mass="18718">MDINEKILKLLERDSRLTHHEIAVLLGEDEAFISKTIKELEEKNIICGYTTLVNWEKTNSDMVSAIIELRVNPQRGQGFDRIAEKIYNFPEVKAMYLTSGGYDFLIEMQKAPIREIANFVSSRLSIIEEVQSTATHVILKKYKDHDTLFIEKEHDKREFIS</sequence>
<dbReference type="SUPFAM" id="SSF46785">
    <property type="entry name" value="Winged helix' DNA-binding domain"/>
    <property type="match status" value="1"/>
</dbReference>
<dbReference type="SMART" id="SM00344">
    <property type="entry name" value="HTH_ASNC"/>
    <property type="match status" value="1"/>
</dbReference>
<dbReference type="AlphaFoldDB" id="A0A1T4NHN0"/>
<dbReference type="Gene3D" id="1.10.10.10">
    <property type="entry name" value="Winged helix-like DNA-binding domain superfamily/Winged helix DNA-binding domain"/>
    <property type="match status" value="1"/>
</dbReference>
<evidence type="ECO:0000313" key="3">
    <source>
        <dbReference type="Proteomes" id="UP000189941"/>
    </source>
</evidence>
<evidence type="ECO:0000259" key="1">
    <source>
        <dbReference type="Pfam" id="PF01037"/>
    </source>
</evidence>
<dbReference type="Proteomes" id="UP000189941">
    <property type="component" value="Unassembled WGS sequence"/>
</dbReference>
<dbReference type="EMBL" id="FUWO01000019">
    <property type="protein sequence ID" value="SJZ78576.1"/>
    <property type="molecule type" value="Genomic_DNA"/>
</dbReference>
<keyword evidence="3" id="KW-1185">Reference proteome</keyword>
<dbReference type="SUPFAM" id="SSF54909">
    <property type="entry name" value="Dimeric alpha+beta barrel"/>
    <property type="match status" value="1"/>
</dbReference>
<dbReference type="InterPro" id="IPR036388">
    <property type="entry name" value="WH-like_DNA-bd_sf"/>
</dbReference>
<dbReference type="InterPro" id="IPR019888">
    <property type="entry name" value="Tscrpt_reg_AsnC-like"/>
</dbReference>
<dbReference type="STRING" id="1121925.SAMN02746011_01753"/>